<organism evidence="2 3">
    <name type="scientific">Paenibacillus phytohabitans</name>
    <dbReference type="NCBI Taxonomy" id="2654978"/>
    <lineage>
        <taxon>Bacteria</taxon>
        <taxon>Bacillati</taxon>
        <taxon>Bacillota</taxon>
        <taxon>Bacilli</taxon>
        <taxon>Bacillales</taxon>
        <taxon>Paenibacillaceae</taxon>
        <taxon>Paenibacillus</taxon>
    </lineage>
</organism>
<dbReference type="Gene3D" id="1.40.20.10">
    <property type="entry name" value="CHAD domain"/>
    <property type="match status" value="1"/>
</dbReference>
<dbReference type="InterPro" id="IPR007899">
    <property type="entry name" value="CHAD_dom"/>
</dbReference>
<comment type="caution">
    <text evidence="2">The sequence shown here is derived from an EMBL/GenBank/DDBJ whole genome shotgun (WGS) entry which is preliminary data.</text>
</comment>
<evidence type="ECO:0000259" key="1">
    <source>
        <dbReference type="PROSITE" id="PS51708"/>
    </source>
</evidence>
<dbReference type="PANTHER" id="PTHR39339">
    <property type="entry name" value="SLR1444 PROTEIN"/>
    <property type="match status" value="1"/>
</dbReference>
<dbReference type="EMBL" id="WHOB01000074">
    <property type="protein sequence ID" value="NOU82319.1"/>
    <property type="molecule type" value="Genomic_DNA"/>
</dbReference>
<evidence type="ECO:0000313" key="2">
    <source>
        <dbReference type="EMBL" id="NOU82319.1"/>
    </source>
</evidence>
<dbReference type="Proteomes" id="UP000596857">
    <property type="component" value="Unassembled WGS sequence"/>
</dbReference>
<gene>
    <name evidence="2" type="ORF">GC101_25970</name>
</gene>
<dbReference type="Pfam" id="PF05235">
    <property type="entry name" value="CHAD"/>
    <property type="match status" value="1"/>
</dbReference>
<accession>A0ABX1YP61</accession>
<dbReference type="PANTHER" id="PTHR39339:SF1">
    <property type="entry name" value="CHAD DOMAIN-CONTAINING PROTEIN"/>
    <property type="match status" value="1"/>
</dbReference>
<dbReference type="InterPro" id="IPR038186">
    <property type="entry name" value="CHAD_dom_sf"/>
</dbReference>
<proteinExistence type="predicted"/>
<feature type="domain" description="CHAD" evidence="1">
    <location>
        <begin position="7"/>
        <end position="298"/>
    </location>
</feature>
<evidence type="ECO:0000313" key="3">
    <source>
        <dbReference type="Proteomes" id="UP000596857"/>
    </source>
</evidence>
<name>A0ABX1YP61_9BACL</name>
<dbReference type="RefSeq" id="WP_171719684.1">
    <property type="nucleotide sequence ID" value="NZ_WHOB01000074.1"/>
</dbReference>
<dbReference type="SMART" id="SM00880">
    <property type="entry name" value="CHAD"/>
    <property type="match status" value="1"/>
</dbReference>
<keyword evidence="3" id="KW-1185">Reference proteome</keyword>
<protein>
    <submittedName>
        <fullName evidence="2">CHAD domain-containing protein</fullName>
    </submittedName>
</protein>
<sequence>MTTEQLTKDRQLSKARQWEQAMNKLYINFRDYSQDVLKGFGDEDIHQARVNSRKLLTLLSILDPGHSATEELYSTFKQAQKKLGKVRDADVLIASFKERRKAAKEAGDVKTAELLTAVIKHQKAKRKIFRKKLEDALPKLTGKALDAQWTPFIDTQLEPLAAKKDANVVMRELEVAFEQKKKACKTLFKGPEAESKEAFEALHELRIAAKHLRYTANAAAFALNQKFHAHEAIYKDIQEQLGVINDKRVWLETLNSIGREELDVGKKTWAVFTESLRAEVLEALHQNEVVPVVPAAESTK</sequence>
<reference evidence="2 3" key="1">
    <citation type="submission" date="2019-10" db="EMBL/GenBank/DDBJ databases">
        <title>Description of Paenibacillus terricola sp. nov.</title>
        <authorList>
            <person name="Carlier A."/>
            <person name="Qi S."/>
        </authorList>
    </citation>
    <scope>NUCLEOTIDE SEQUENCE [LARGE SCALE GENOMIC DNA]</scope>
    <source>
        <strain evidence="2 3">LMG 31459</strain>
    </source>
</reference>
<dbReference type="PROSITE" id="PS51708">
    <property type="entry name" value="CHAD"/>
    <property type="match status" value="1"/>
</dbReference>